<name>A0ABQ8UDC7_9EUKA</name>
<dbReference type="PROSITE" id="PS51192">
    <property type="entry name" value="HELICASE_ATP_BIND_1"/>
    <property type="match status" value="1"/>
</dbReference>
<dbReference type="EC" id="3.6.4.13" evidence="1"/>
<comment type="similarity">
    <text evidence="6">Belongs to the DEAD box helicase family.</text>
</comment>
<feature type="region of interest" description="Disordered" evidence="7">
    <location>
        <begin position="535"/>
        <end position="577"/>
    </location>
</feature>
<protein>
    <recommendedName>
        <fullName evidence="1">RNA helicase</fullName>
        <ecNumber evidence="1">3.6.4.13</ecNumber>
    </recommendedName>
</protein>
<accession>A0ABQ8UDC7</accession>
<evidence type="ECO:0000256" key="3">
    <source>
        <dbReference type="ARBA" id="ARBA00022801"/>
    </source>
</evidence>
<keyword evidence="11" id="KW-1185">Reference proteome</keyword>
<dbReference type="Proteomes" id="UP001141327">
    <property type="component" value="Unassembled WGS sequence"/>
</dbReference>
<reference evidence="10" key="1">
    <citation type="journal article" date="2022" name="bioRxiv">
        <title>Genomics of Preaxostyla Flagellates Illuminates Evolutionary Transitions and the Path Towards Mitochondrial Loss.</title>
        <authorList>
            <person name="Novak L.V.F."/>
            <person name="Treitli S.C."/>
            <person name="Pyrih J."/>
            <person name="Halakuc P."/>
            <person name="Pipaliya S.V."/>
            <person name="Vacek V."/>
            <person name="Brzon O."/>
            <person name="Soukal P."/>
            <person name="Eme L."/>
            <person name="Dacks J.B."/>
            <person name="Karnkowska A."/>
            <person name="Elias M."/>
            <person name="Hampl V."/>
        </authorList>
    </citation>
    <scope>NUCLEOTIDE SEQUENCE</scope>
    <source>
        <strain evidence="10">RCP-MX</strain>
    </source>
</reference>
<dbReference type="InterPro" id="IPR011545">
    <property type="entry name" value="DEAD/DEAH_box_helicase_dom"/>
</dbReference>
<evidence type="ECO:0000256" key="5">
    <source>
        <dbReference type="ARBA" id="ARBA00022840"/>
    </source>
</evidence>
<feature type="domain" description="Helicase C-terminal" evidence="9">
    <location>
        <begin position="405"/>
        <end position="547"/>
    </location>
</feature>
<dbReference type="InterPro" id="IPR014001">
    <property type="entry name" value="Helicase_ATP-bd"/>
</dbReference>
<evidence type="ECO:0000256" key="2">
    <source>
        <dbReference type="ARBA" id="ARBA00022741"/>
    </source>
</evidence>
<organism evidence="10 11">
    <name type="scientific">Paratrimastix pyriformis</name>
    <dbReference type="NCBI Taxonomy" id="342808"/>
    <lineage>
        <taxon>Eukaryota</taxon>
        <taxon>Metamonada</taxon>
        <taxon>Preaxostyla</taxon>
        <taxon>Paratrimastigidae</taxon>
        <taxon>Paratrimastix</taxon>
    </lineage>
</organism>
<gene>
    <name evidence="10" type="ORF">PAPYR_7330</name>
</gene>
<evidence type="ECO:0000256" key="4">
    <source>
        <dbReference type="ARBA" id="ARBA00022806"/>
    </source>
</evidence>
<dbReference type="InterPro" id="IPR000629">
    <property type="entry name" value="RNA-helicase_DEAD-box_CS"/>
</dbReference>
<proteinExistence type="inferred from homology"/>
<dbReference type="InterPro" id="IPR001650">
    <property type="entry name" value="Helicase_C-like"/>
</dbReference>
<dbReference type="SUPFAM" id="SSF52540">
    <property type="entry name" value="P-loop containing nucleoside triphosphate hydrolases"/>
    <property type="match status" value="1"/>
</dbReference>
<dbReference type="Pfam" id="PF00270">
    <property type="entry name" value="DEAD"/>
    <property type="match status" value="2"/>
</dbReference>
<keyword evidence="3 6" id="KW-0378">Hydrolase</keyword>
<dbReference type="CDD" id="cd18787">
    <property type="entry name" value="SF2_C_DEAD"/>
    <property type="match status" value="1"/>
</dbReference>
<sequence length="577" mass="60552">MALPPCLMGRDVIAQAKSGTGKTLVFSIAALEHAWKALKATLSRPFDEATSDPRVLIVVPTREVALQIHDVIHLIGAGLLVPPTPAPCIHYPSEAHSGPVGPPCASGRTSRFRTPDRITRAVATARPANSNRTTTGALSIASRPLEAPHGAAPPEEEGEEEGEIVEEQPTASQTPAPSPNPAAPAPSPIPAPLPTSVASPVPAPAPSLAPAPAPAPAPGVLPSQPAVAASPRVAPATPLALRPTQAAPVPMGPAAGESPGAAAQPRLKCEVFIGGTLGQGDRQRLEGCHIVVGTPGRLIHLLRARQLSTRRVRLFILDEADKLLDENLRPQTSRIFEELPLFKQVLAFSATFPPEALRHLEASMASPVFLSLCGGSTCLQGVAQCFHQFPFMPRLAALQRAKVGLLAQILDGCPFDQCAVFCPTQQVDVLAEQLRAGGWPVCGLHGQMEQVARTEALEALRQHRVRVLVATDVAARGVDVPNVNLVVSMDLPHDPETYLHRVGRAGRFHTERAAFEALTTLFEARVAPLPVPLPPPAQSALPGASLRASLPARSHPSSSPGPPSPCGGQDRRLGSPP</sequence>
<evidence type="ECO:0000259" key="9">
    <source>
        <dbReference type="PROSITE" id="PS51194"/>
    </source>
</evidence>
<feature type="region of interest" description="Disordered" evidence="7">
    <location>
        <begin position="96"/>
        <end position="115"/>
    </location>
</feature>
<keyword evidence="2 6" id="KW-0547">Nucleotide-binding</keyword>
<dbReference type="PANTHER" id="PTHR47958">
    <property type="entry name" value="ATP-DEPENDENT RNA HELICASE DBP3"/>
    <property type="match status" value="1"/>
</dbReference>
<keyword evidence="5 6" id="KW-0067">ATP-binding</keyword>
<dbReference type="SMART" id="SM00490">
    <property type="entry name" value="HELICc"/>
    <property type="match status" value="1"/>
</dbReference>
<evidence type="ECO:0000313" key="11">
    <source>
        <dbReference type="Proteomes" id="UP001141327"/>
    </source>
</evidence>
<evidence type="ECO:0000313" key="10">
    <source>
        <dbReference type="EMBL" id="KAJ4457256.1"/>
    </source>
</evidence>
<dbReference type="Pfam" id="PF00271">
    <property type="entry name" value="Helicase_C"/>
    <property type="match status" value="1"/>
</dbReference>
<feature type="region of interest" description="Disordered" evidence="7">
    <location>
        <begin position="121"/>
        <end position="198"/>
    </location>
</feature>
<feature type="compositionally biased region" description="Polar residues" evidence="7">
    <location>
        <begin position="127"/>
        <end position="137"/>
    </location>
</feature>
<feature type="compositionally biased region" description="Acidic residues" evidence="7">
    <location>
        <begin position="154"/>
        <end position="166"/>
    </location>
</feature>
<evidence type="ECO:0000259" key="8">
    <source>
        <dbReference type="PROSITE" id="PS51192"/>
    </source>
</evidence>
<evidence type="ECO:0000256" key="6">
    <source>
        <dbReference type="RuleBase" id="RU000492"/>
    </source>
</evidence>
<dbReference type="EMBL" id="JAPMOS010000051">
    <property type="protein sequence ID" value="KAJ4457256.1"/>
    <property type="molecule type" value="Genomic_DNA"/>
</dbReference>
<dbReference type="SMART" id="SM00487">
    <property type="entry name" value="DEXDc"/>
    <property type="match status" value="1"/>
</dbReference>
<feature type="domain" description="Helicase ATP-binding" evidence="8">
    <location>
        <begin position="3"/>
        <end position="370"/>
    </location>
</feature>
<evidence type="ECO:0000256" key="1">
    <source>
        <dbReference type="ARBA" id="ARBA00012552"/>
    </source>
</evidence>
<dbReference type="PROSITE" id="PS51194">
    <property type="entry name" value="HELICASE_CTER"/>
    <property type="match status" value="1"/>
</dbReference>
<comment type="caution">
    <text evidence="10">The sequence shown here is derived from an EMBL/GenBank/DDBJ whole genome shotgun (WGS) entry which is preliminary data.</text>
</comment>
<dbReference type="PROSITE" id="PS00039">
    <property type="entry name" value="DEAD_ATP_HELICASE"/>
    <property type="match status" value="1"/>
</dbReference>
<feature type="compositionally biased region" description="Pro residues" evidence="7">
    <location>
        <begin position="176"/>
        <end position="193"/>
    </location>
</feature>
<dbReference type="InterPro" id="IPR027417">
    <property type="entry name" value="P-loop_NTPase"/>
</dbReference>
<dbReference type="Gene3D" id="3.40.50.300">
    <property type="entry name" value="P-loop containing nucleotide triphosphate hydrolases"/>
    <property type="match status" value="3"/>
</dbReference>
<keyword evidence="4 6" id="KW-0347">Helicase</keyword>
<evidence type="ECO:0000256" key="7">
    <source>
        <dbReference type="SAM" id="MobiDB-lite"/>
    </source>
</evidence>